<evidence type="ECO:0000313" key="5">
    <source>
        <dbReference type="EMBL" id="TKB05046.1"/>
    </source>
</evidence>
<dbReference type="Gene3D" id="3.40.50.2300">
    <property type="match status" value="1"/>
</dbReference>
<proteinExistence type="predicted"/>
<reference evidence="5 6" key="1">
    <citation type="submission" date="2019-04" db="EMBL/GenBank/DDBJ databases">
        <title>Alteromonas portus sp. nov., an alginate lyase-excreting marine bacterium.</title>
        <authorList>
            <person name="Huang H."/>
            <person name="Mo K."/>
            <person name="Bao S."/>
        </authorList>
    </citation>
    <scope>NUCLEOTIDE SEQUENCE [LARGE SCALE GENOMIC DNA]</scope>
    <source>
        <strain evidence="5 6">HB161718</strain>
    </source>
</reference>
<evidence type="ECO:0000256" key="1">
    <source>
        <dbReference type="ARBA" id="ARBA00023012"/>
    </source>
</evidence>
<dbReference type="GO" id="GO:0000156">
    <property type="term" value="F:phosphorelay response regulator activity"/>
    <property type="evidence" value="ECO:0007669"/>
    <property type="project" value="InterPro"/>
</dbReference>
<feature type="domain" description="Response regulatory" evidence="3">
    <location>
        <begin position="8"/>
        <end position="121"/>
    </location>
</feature>
<name>A0A4U0ZJG1_9ALTE</name>
<dbReference type="GO" id="GO:0003677">
    <property type="term" value="F:DNA binding"/>
    <property type="evidence" value="ECO:0007669"/>
    <property type="project" value="InterPro"/>
</dbReference>
<dbReference type="InterPro" id="IPR046947">
    <property type="entry name" value="LytR-like"/>
</dbReference>
<keyword evidence="1" id="KW-0902">Two-component regulatory system</keyword>
<dbReference type="CDD" id="cd17532">
    <property type="entry name" value="REC_LytTR_AlgR-like"/>
    <property type="match status" value="1"/>
</dbReference>
<evidence type="ECO:0000313" key="6">
    <source>
        <dbReference type="Proteomes" id="UP000305471"/>
    </source>
</evidence>
<dbReference type="EMBL" id="SWCO01000001">
    <property type="protein sequence ID" value="TKB05046.1"/>
    <property type="molecule type" value="Genomic_DNA"/>
</dbReference>
<dbReference type="PROSITE" id="PS50930">
    <property type="entry name" value="HTH_LYTTR"/>
    <property type="match status" value="1"/>
</dbReference>
<dbReference type="InterPro" id="IPR007492">
    <property type="entry name" value="LytTR_DNA-bd_dom"/>
</dbReference>
<dbReference type="SMART" id="SM00448">
    <property type="entry name" value="REC"/>
    <property type="match status" value="1"/>
</dbReference>
<evidence type="ECO:0000256" key="2">
    <source>
        <dbReference type="PROSITE-ProRule" id="PRU00169"/>
    </source>
</evidence>
<dbReference type="OrthoDB" id="236568at2"/>
<dbReference type="Proteomes" id="UP000305471">
    <property type="component" value="Unassembled WGS sequence"/>
</dbReference>
<dbReference type="InterPro" id="IPR011006">
    <property type="entry name" value="CheY-like_superfamily"/>
</dbReference>
<dbReference type="PANTHER" id="PTHR37299">
    <property type="entry name" value="TRANSCRIPTIONAL REGULATOR-RELATED"/>
    <property type="match status" value="1"/>
</dbReference>
<dbReference type="Gene3D" id="2.40.50.1020">
    <property type="entry name" value="LytTr DNA-binding domain"/>
    <property type="match status" value="1"/>
</dbReference>
<dbReference type="Pfam" id="PF00072">
    <property type="entry name" value="Response_reg"/>
    <property type="match status" value="1"/>
</dbReference>
<dbReference type="Pfam" id="PF04397">
    <property type="entry name" value="LytTR"/>
    <property type="match status" value="1"/>
</dbReference>
<keyword evidence="6" id="KW-1185">Reference proteome</keyword>
<dbReference type="SMART" id="SM00850">
    <property type="entry name" value="LytTR"/>
    <property type="match status" value="1"/>
</dbReference>
<keyword evidence="2" id="KW-0597">Phosphoprotein</keyword>
<sequence>MTKNSAFRALVIDDEPLAREELCQLLNETNEVQVLAEAANAIEGLTLVKQHCPDVIFLDIEMPQLSGLDMLAMLDLDTMPYVVLVTAFEQYALQAFEDNAFDYLLKPVEPERLNKTLTRLKKRTQPQTDIDAIAPTTLLHIPCVGHQRILLLPESDIHFAYSDVAGVHVKTLEQQADTQLTLKTLEERTALVRCHRQYLVRLSCVAEVKLLDNGLATLLMKTGDSVPVSRRYLKKLKALLEL</sequence>
<dbReference type="RefSeq" id="WP_136780828.1">
    <property type="nucleotide sequence ID" value="NZ_SWCO01000001.1"/>
</dbReference>
<dbReference type="FunFam" id="3.40.50.2300:FF:000051">
    <property type="entry name" value="Two-component response regulator yehT"/>
    <property type="match status" value="1"/>
</dbReference>
<organism evidence="5 6">
    <name type="scientific">Alteromonas portus</name>
    <dbReference type="NCBI Taxonomy" id="2565549"/>
    <lineage>
        <taxon>Bacteria</taxon>
        <taxon>Pseudomonadati</taxon>
        <taxon>Pseudomonadota</taxon>
        <taxon>Gammaproteobacteria</taxon>
        <taxon>Alteromonadales</taxon>
        <taxon>Alteromonadaceae</taxon>
        <taxon>Alteromonas/Salinimonas group</taxon>
        <taxon>Alteromonas</taxon>
    </lineage>
</organism>
<feature type="domain" description="HTH LytTR-type" evidence="4">
    <location>
        <begin position="141"/>
        <end position="242"/>
    </location>
</feature>
<evidence type="ECO:0000259" key="3">
    <source>
        <dbReference type="PROSITE" id="PS50110"/>
    </source>
</evidence>
<dbReference type="PANTHER" id="PTHR37299:SF1">
    <property type="entry name" value="STAGE 0 SPORULATION PROTEIN A HOMOLOG"/>
    <property type="match status" value="1"/>
</dbReference>
<evidence type="ECO:0000259" key="4">
    <source>
        <dbReference type="PROSITE" id="PS50930"/>
    </source>
</evidence>
<comment type="caution">
    <text evidence="5">The sequence shown here is derived from an EMBL/GenBank/DDBJ whole genome shotgun (WGS) entry which is preliminary data.</text>
</comment>
<feature type="modified residue" description="4-aspartylphosphate" evidence="2">
    <location>
        <position position="59"/>
    </location>
</feature>
<accession>A0A4U0ZJG1</accession>
<dbReference type="AlphaFoldDB" id="A0A4U0ZJG1"/>
<dbReference type="NCBIfam" id="NF008677">
    <property type="entry name" value="PRK11697.1"/>
    <property type="match status" value="1"/>
</dbReference>
<protein>
    <submittedName>
        <fullName evidence="5">Two-component system response regulator BtsR</fullName>
    </submittedName>
</protein>
<dbReference type="PROSITE" id="PS50110">
    <property type="entry name" value="RESPONSE_REGULATORY"/>
    <property type="match status" value="1"/>
</dbReference>
<dbReference type="InterPro" id="IPR001789">
    <property type="entry name" value="Sig_transdc_resp-reg_receiver"/>
</dbReference>
<gene>
    <name evidence="5" type="primary">yehT</name>
    <name evidence="5" type="ORF">E5672_02840</name>
</gene>
<dbReference type="SUPFAM" id="SSF52172">
    <property type="entry name" value="CheY-like"/>
    <property type="match status" value="1"/>
</dbReference>